<dbReference type="Pfam" id="PF10385">
    <property type="entry name" value="RNA_pol_Rpb2_45"/>
    <property type="match status" value="1"/>
</dbReference>
<dbReference type="Pfam" id="PF04565">
    <property type="entry name" value="RNA_pol_Rpb2_3"/>
    <property type="match status" value="1"/>
</dbReference>
<dbReference type="Pfam" id="PF04563">
    <property type="entry name" value="RNA_pol_Rpb2_1"/>
    <property type="match status" value="1"/>
</dbReference>
<evidence type="ECO:0000256" key="8">
    <source>
        <dbReference type="RuleBase" id="RU363031"/>
    </source>
</evidence>
<dbReference type="GO" id="GO:0000428">
    <property type="term" value="C:DNA-directed RNA polymerase complex"/>
    <property type="evidence" value="ECO:0007669"/>
    <property type="project" value="UniProtKB-KW"/>
</dbReference>
<evidence type="ECO:0000256" key="2">
    <source>
        <dbReference type="ARBA" id="ARBA00022679"/>
    </source>
</evidence>
<gene>
    <name evidence="6" type="primary">rpoB</name>
    <name evidence="17" type="ORF">B5F75_07195</name>
</gene>
<dbReference type="InterPro" id="IPR007121">
    <property type="entry name" value="RNA_pol_bsu_CS"/>
</dbReference>
<evidence type="ECO:0000313" key="18">
    <source>
        <dbReference type="Proteomes" id="UP000196368"/>
    </source>
</evidence>
<evidence type="ECO:0000259" key="11">
    <source>
        <dbReference type="Pfam" id="PF00562"/>
    </source>
</evidence>
<dbReference type="InterPro" id="IPR037033">
    <property type="entry name" value="DNA-dir_RNAP_su2_hyb_sf"/>
</dbReference>
<dbReference type="PROSITE" id="PS01166">
    <property type="entry name" value="RNA_POL_BETA"/>
    <property type="match status" value="1"/>
</dbReference>
<keyword evidence="9" id="KW-0175">Coiled coil</keyword>
<evidence type="ECO:0000259" key="14">
    <source>
        <dbReference type="Pfam" id="PF04563"/>
    </source>
</evidence>
<evidence type="ECO:0000256" key="5">
    <source>
        <dbReference type="ARBA" id="ARBA00048552"/>
    </source>
</evidence>
<feature type="domain" description="DNA-directed RNA polymerase subunit 2 hybrid-binding" evidence="11">
    <location>
        <begin position="693"/>
        <end position="1178"/>
    </location>
</feature>
<dbReference type="Gene3D" id="3.90.1800.10">
    <property type="entry name" value="RNA polymerase alpha subunit dimerisation domain"/>
    <property type="match status" value="1"/>
</dbReference>
<dbReference type="Gene3D" id="2.30.150.10">
    <property type="entry name" value="DNA-directed RNA polymerase, beta subunit, external 1 domain"/>
    <property type="match status" value="1"/>
</dbReference>
<dbReference type="InterPro" id="IPR015712">
    <property type="entry name" value="DNA-dir_RNA_pol_su2"/>
</dbReference>
<dbReference type="Gene3D" id="2.40.270.10">
    <property type="entry name" value="DNA-directed RNA polymerase, subunit 2, domain 6"/>
    <property type="match status" value="1"/>
</dbReference>
<dbReference type="GO" id="GO:0003899">
    <property type="term" value="F:DNA-directed RNA polymerase activity"/>
    <property type="evidence" value="ECO:0007669"/>
    <property type="project" value="UniProtKB-UniRule"/>
</dbReference>
<evidence type="ECO:0000259" key="16">
    <source>
        <dbReference type="Pfam" id="PF10385"/>
    </source>
</evidence>
<dbReference type="HAMAP" id="MF_01321">
    <property type="entry name" value="RNApol_bact_RpoB"/>
    <property type="match status" value="1"/>
</dbReference>
<feature type="coiled-coil region" evidence="9">
    <location>
        <begin position="904"/>
        <end position="973"/>
    </location>
</feature>
<dbReference type="InterPro" id="IPR007642">
    <property type="entry name" value="RNA_pol_Rpb2_2"/>
</dbReference>
<dbReference type="SUPFAM" id="SSF64484">
    <property type="entry name" value="beta and beta-prime subunits of DNA dependent RNA-polymerase"/>
    <property type="match status" value="1"/>
</dbReference>
<dbReference type="Gene3D" id="2.40.50.150">
    <property type="match status" value="1"/>
</dbReference>
<comment type="function">
    <text evidence="6 8">DNA-dependent RNA polymerase catalyzes the transcription of DNA into RNA using the four ribonucleoside triphosphates as substrates.</text>
</comment>
<dbReference type="InterPro" id="IPR019462">
    <property type="entry name" value="DNA-dir_RNA_pol_bsu_external_1"/>
</dbReference>
<dbReference type="OrthoDB" id="9803954at2"/>
<dbReference type="CDD" id="cd00653">
    <property type="entry name" value="RNA_pol_B_RPB2"/>
    <property type="match status" value="1"/>
</dbReference>
<dbReference type="NCBIfam" id="NF001616">
    <property type="entry name" value="PRK00405.1"/>
    <property type="match status" value="1"/>
</dbReference>
<dbReference type="Gene3D" id="3.90.1110.10">
    <property type="entry name" value="RNA polymerase Rpb2, domain 2"/>
    <property type="match status" value="1"/>
</dbReference>
<organism evidence="17 18">
    <name type="scientific">Candidatus Avelusimicrobium gallicola</name>
    <dbReference type="NCBI Taxonomy" id="2562704"/>
    <lineage>
        <taxon>Bacteria</taxon>
        <taxon>Pseudomonadati</taxon>
        <taxon>Elusimicrobiota</taxon>
        <taxon>Elusimicrobia</taxon>
        <taxon>Elusimicrobiales</taxon>
        <taxon>Elusimicrobiaceae</taxon>
        <taxon>Candidatus Avelusimicrobium</taxon>
    </lineage>
</organism>
<dbReference type="Pfam" id="PF04561">
    <property type="entry name" value="RNA_pol_Rpb2_2"/>
    <property type="match status" value="2"/>
</dbReference>
<evidence type="ECO:0000259" key="15">
    <source>
        <dbReference type="Pfam" id="PF04565"/>
    </source>
</evidence>
<dbReference type="InterPro" id="IPR042107">
    <property type="entry name" value="DNA-dir_RNA_pol_bsu_ext_1_sf"/>
</dbReference>
<dbReference type="PANTHER" id="PTHR20856">
    <property type="entry name" value="DNA-DIRECTED RNA POLYMERASE I SUBUNIT 2"/>
    <property type="match status" value="1"/>
</dbReference>
<dbReference type="Pfam" id="PF04560">
    <property type="entry name" value="RNA_pol_Rpb2_7"/>
    <property type="match status" value="1"/>
</dbReference>
<comment type="subunit">
    <text evidence="6 8">The RNAP catalytic core consists of 2 alpha, 1 beta, 1 beta' and 1 omega subunit. When a sigma factor is associated with the core the holoenzyme is formed, which can initiate transcription.</text>
</comment>
<feature type="domain" description="DNA-directed RNA polymerase beta subunit external 1" evidence="16">
    <location>
        <begin position="567"/>
        <end position="632"/>
    </location>
</feature>
<evidence type="ECO:0000256" key="9">
    <source>
        <dbReference type="SAM" id="Coils"/>
    </source>
</evidence>
<feature type="domain" description="RNA polymerase Rpb2" evidence="13">
    <location>
        <begin position="146"/>
        <end position="219"/>
    </location>
</feature>
<dbReference type="Gene3D" id="3.90.1100.10">
    <property type="match status" value="2"/>
</dbReference>
<dbReference type="GO" id="GO:0032549">
    <property type="term" value="F:ribonucleoside binding"/>
    <property type="evidence" value="ECO:0007669"/>
    <property type="project" value="InterPro"/>
</dbReference>
<evidence type="ECO:0000256" key="10">
    <source>
        <dbReference type="SAM" id="MobiDB-lite"/>
    </source>
</evidence>
<feature type="domain" description="RNA polymerase Rpb2" evidence="12">
    <location>
        <begin position="1180"/>
        <end position="1255"/>
    </location>
</feature>
<sequence>MIEKQTNFGKISTKLPLPDLLDMQKQSFVDFLQLDVPPAKRELKGLQAAFEDVFPIEAPDGSMKLEFLKYELGAPRYATPAEAAVRDSTYSAPLKALLRLQVKQKNGKMKEASEQDVTLCDLPLMTDAGCFVFNGAERVVVSQMHRSPGIIFEEDEEKKQSTFGKRLYVARIIPYRGAWIEFSFDLMNALWVRIDRKKKVLASTFLRACGLETNAQIIQTFYKCEDIEVKPSNIDGVIGRYAADDIYDPATGEVLWNLDEKAALPIDDKLFKTLIEKKVKTIKVISGKPRQDDPGILATLEHRKDSIRTAAEAQAEIYKKMRGQDFVVKEQAETFLNNLIFDNIRRYDLSFVGRYKINKKFANMFDLISKFKFKKFTTPSEKRRTLAPEDIIVTVKYLLALNAGEDAQKMYGDGFTFKVDDIDHLGNRRVRGIGELLENQIRVGLSQMAKTARDRMNRELTNPTPRALVNAQPVQAIVRKFFGTSQLSQFMDQINPLGELTHKRRLSALGPGGLNRKRAGFEVRDVHYTHYGRVCPIETPEGPNIGLITSLACYSKVNKYGLIETPYRKVVNGKVTDQVEELTADAEDDKLVAQANTPTTKDGKIDTDLVACRVRSDYPLVSPKAVDYMDVSPLQVISVSAALIPFLEHDDANRALMGCNMQRQGVPLLMPEAPYVGTGIEHEVARDSGTSVVARRDGRVQFADASKIIVEAKDGTYDVYELLKYKRSNQDTCINQHPIVKTGDNVKARQVIADGPSMDNGYLALGRNMLVGFMCWEGYNYEDAILVSSRLVKDDVFTSIHLHEFTVDARNTKLGAEEITRDIPNIGAEALSHLDNDGIVLPATVVEPGDILVGKVTPKGEQQLTPEERLLKVIFGKKADDVVDASLRVPPGTSGKILGTRVFVRKEKLTKAEEKARLTALENEKDSTLELLKEQRKRALANAKASIKKEADLKKEEARINALYKLMEKKTVEHYEREMEFSKQGDELAVTVNKSVKVYIASKRKLHVGDKMSGRHGNKGVVARILPEEDMPFLPDGTPLDIVLSPLGIPSRMNVGQLLETMLGWAAHYLHYNAATPVFDGPSEAEVVEQVRKAKEKILDDKGLTGKAREEYAAKYLPDDYCRITLYDGRTGEPFEEKVTIGYMYMMKLIHLVEDKVHSRSTGPYSLITRQPLGGKAQFGGQRFGEMEVWAMEGYGATYTLQEFLTVKSDDFVGRTKMYESIVKGEAPAQPGVPESFKVLIKELQALGLSVDLLKKVEDGGQTPSASAEKKAEAKTEAPEETGAAAK</sequence>
<dbReference type="NCBIfam" id="TIGR02013">
    <property type="entry name" value="rpoB"/>
    <property type="match status" value="1"/>
</dbReference>
<keyword evidence="1 6" id="KW-0240">DNA-directed RNA polymerase</keyword>
<dbReference type="InterPro" id="IPR007645">
    <property type="entry name" value="RNA_pol_Rpb2_3"/>
</dbReference>
<dbReference type="Proteomes" id="UP000196368">
    <property type="component" value="Unassembled WGS sequence"/>
</dbReference>
<comment type="caution">
    <text evidence="17">The sequence shown here is derived from an EMBL/GenBank/DDBJ whole genome shotgun (WGS) entry which is preliminary data.</text>
</comment>
<keyword evidence="18" id="KW-1185">Reference proteome</keyword>
<dbReference type="InterPro" id="IPR037034">
    <property type="entry name" value="RNA_pol_Rpb2_2_sf"/>
</dbReference>
<dbReference type="EMBL" id="NFJD01000005">
    <property type="protein sequence ID" value="OUO56051.1"/>
    <property type="molecule type" value="Genomic_DNA"/>
</dbReference>
<feature type="compositionally biased region" description="Basic and acidic residues" evidence="10">
    <location>
        <begin position="1268"/>
        <end position="1278"/>
    </location>
</feature>
<proteinExistence type="inferred from homology"/>
<name>A0A1Y4DKV6_9BACT</name>
<feature type="domain" description="RNA polymerase beta subunit protrusion" evidence="14">
    <location>
        <begin position="20"/>
        <end position="471"/>
    </location>
</feature>
<dbReference type="InterPro" id="IPR007644">
    <property type="entry name" value="RNA_pol_bsu_protrusion"/>
</dbReference>
<evidence type="ECO:0000259" key="12">
    <source>
        <dbReference type="Pfam" id="PF04560"/>
    </source>
</evidence>
<feature type="domain" description="RNA polymerase Rpb2" evidence="15">
    <location>
        <begin position="489"/>
        <end position="557"/>
    </location>
</feature>
<evidence type="ECO:0000313" key="17">
    <source>
        <dbReference type="EMBL" id="OUO56051.1"/>
    </source>
</evidence>
<evidence type="ECO:0000256" key="3">
    <source>
        <dbReference type="ARBA" id="ARBA00022695"/>
    </source>
</evidence>
<keyword evidence="2 6" id="KW-0808">Transferase</keyword>
<feature type="region of interest" description="Disordered" evidence="10">
    <location>
        <begin position="1258"/>
        <end position="1287"/>
    </location>
</feature>
<evidence type="ECO:0000259" key="13">
    <source>
        <dbReference type="Pfam" id="PF04561"/>
    </source>
</evidence>
<keyword evidence="4 6" id="KW-0804">Transcription</keyword>
<dbReference type="EC" id="2.7.7.6" evidence="6 8"/>
<dbReference type="GO" id="GO:0006351">
    <property type="term" value="P:DNA-templated transcription"/>
    <property type="evidence" value="ECO:0007669"/>
    <property type="project" value="UniProtKB-UniRule"/>
</dbReference>
<feature type="domain" description="RNA polymerase Rpb2" evidence="13">
    <location>
        <begin position="302"/>
        <end position="431"/>
    </location>
</feature>
<comment type="similarity">
    <text evidence="6 7">Belongs to the RNA polymerase beta chain family.</text>
</comment>
<dbReference type="Pfam" id="PF00562">
    <property type="entry name" value="RNA_pol_Rpb2_6"/>
    <property type="match status" value="1"/>
</dbReference>
<dbReference type="InterPro" id="IPR007120">
    <property type="entry name" value="DNA-dir_RNAP_su2_dom"/>
</dbReference>
<evidence type="ECO:0000256" key="1">
    <source>
        <dbReference type="ARBA" id="ARBA00022478"/>
    </source>
</evidence>
<keyword evidence="3 6" id="KW-0548">Nucleotidyltransferase</keyword>
<evidence type="ECO:0000256" key="6">
    <source>
        <dbReference type="HAMAP-Rule" id="MF_01321"/>
    </source>
</evidence>
<protein>
    <recommendedName>
        <fullName evidence="6 8">DNA-directed RNA polymerase subunit beta</fullName>
        <shortName evidence="6">RNAP subunit beta</shortName>
        <ecNumber evidence="6 8">2.7.7.6</ecNumber>
    </recommendedName>
    <alternativeName>
        <fullName evidence="6">RNA polymerase subunit beta</fullName>
    </alternativeName>
    <alternativeName>
        <fullName evidence="6">Transcriptase subunit beta</fullName>
    </alternativeName>
</protein>
<comment type="catalytic activity">
    <reaction evidence="5 6 8">
        <text>RNA(n) + a ribonucleoside 5'-triphosphate = RNA(n+1) + diphosphate</text>
        <dbReference type="Rhea" id="RHEA:21248"/>
        <dbReference type="Rhea" id="RHEA-COMP:14527"/>
        <dbReference type="Rhea" id="RHEA-COMP:17342"/>
        <dbReference type="ChEBI" id="CHEBI:33019"/>
        <dbReference type="ChEBI" id="CHEBI:61557"/>
        <dbReference type="ChEBI" id="CHEBI:140395"/>
        <dbReference type="EC" id="2.7.7.6"/>
    </reaction>
</comment>
<dbReference type="RefSeq" id="WP_087289431.1">
    <property type="nucleotide sequence ID" value="NZ_NFJD01000005.1"/>
</dbReference>
<dbReference type="InterPro" id="IPR014724">
    <property type="entry name" value="RNA_pol_RPB2_OB-fold"/>
</dbReference>
<evidence type="ECO:0000256" key="4">
    <source>
        <dbReference type="ARBA" id="ARBA00023163"/>
    </source>
</evidence>
<dbReference type="Gene3D" id="2.40.50.100">
    <property type="match status" value="1"/>
</dbReference>
<dbReference type="InterPro" id="IPR010243">
    <property type="entry name" value="RNA_pol_bsu_bac"/>
</dbReference>
<evidence type="ECO:0000256" key="7">
    <source>
        <dbReference type="RuleBase" id="RU000434"/>
    </source>
</evidence>
<dbReference type="InterPro" id="IPR007641">
    <property type="entry name" value="RNA_pol_Rpb2_7"/>
</dbReference>
<accession>A0A1Y4DKV6</accession>
<reference evidence="18" key="1">
    <citation type="submission" date="2017-04" db="EMBL/GenBank/DDBJ databases">
        <title>Function of individual gut microbiota members based on whole genome sequencing of pure cultures obtained from chicken caecum.</title>
        <authorList>
            <person name="Medvecky M."/>
            <person name="Cejkova D."/>
            <person name="Polansky O."/>
            <person name="Karasova D."/>
            <person name="Kubasova T."/>
            <person name="Cizek A."/>
            <person name="Rychlik I."/>
        </authorList>
    </citation>
    <scope>NUCLEOTIDE SEQUENCE [LARGE SCALE GENOMIC DNA]</scope>
    <source>
        <strain evidence="18">An273</strain>
    </source>
</reference>
<dbReference type="GO" id="GO:0003677">
    <property type="term" value="F:DNA binding"/>
    <property type="evidence" value="ECO:0007669"/>
    <property type="project" value="UniProtKB-UniRule"/>
</dbReference>